<dbReference type="EMBL" id="JAFIQS010000025">
    <property type="protein sequence ID" value="KAG5161751.1"/>
    <property type="molecule type" value="Genomic_DNA"/>
</dbReference>
<proteinExistence type="predicted"/>
<accession>A0A8H8CDP2</accession>
<reference evidence="1" key="1">
    <citation type="submission" date="2021-02" db="EMBL/GenBank/DDBJ databases">
        <title>Psilocybe cubensis genome.</title>
        <authorList>
            <person name="Mckernan K.J."/>
            <person name="Crawford S."/>
            <person name="Trippe A."/>
            <person name="Kane L.T."/>
            <person name="Mclaughlin S."/>
        </authorList>
    </citation>
    <scope>NUCLEOTIDE SEQUENCE [LARGE SCALE GENOMIC DNA]</scope>
    <source>
        <strain evidence="1">MGC-MH-2018</strain>
    </source>
</reference>
<evidence type="ECO:0000313" key="1">
    <source>
        <dbReference type="EMBL" id="KAG5161751.1"/>
    </source>
</evidence>
<organism evidence="1">
    <name type="scientific">Psilocybe cubensis</name>
    <name type="common">Psychedelic mushroom</name>
    <name type="synonym">Stropharia cubensis</name>
    <dbReference type="NCBI Taxonomy" id="181762"/>
    <lineage>
        <taxon>Eukaryota</taxon>
        <taxon>Fungi</taxon>
        <taxon>Dikarya</taxon>
        <taxon>Basidiomycota</taxon>
        <taxon>Agaricomycotina</taxon>
        <taxon>Agaricomycetes</taxon>
        <taxon>Agaricomycetidae</taxon>
        <taxon>Agaricales</taxon>
        <taxon>Agaricineae</taxon>
        <taxon>Strophariaceae</taxon>
        <taxon>Psilocybe</taxon>
    </lineage>
</organism>
<protein>
    <submittedName>
        <fullName evidence="1">Uncharacterized protein</fullName>
    </submittedName>
</protein>
<gene>
    <name evidence="1" type="ORF">JR316_013291</name>
</gene>
<comment type="caution">
    <text evidence="1">The sequence shown here is derived from an EMBL/GenBank/DDBJ whole genome shotgun (WGS) entry which is preliminary data.</text>
</comment>
<dbReference type="AlphaFoldDB" id="A0A8H8CDP2"/>
<name>A0A8H8CDP2_PSICU</name>
<sequence>MKEHNVELDMDAKHSDDLSTAHNDDSSALCLSHNPATTLTRLHPLSAFCGYLSPVTLSTPLDPNLPPHSTQPLYPRSRAHPATHSLPFTFPLIYAAKHLTFFLNIATRRTLGWAWVWASNRLMGHTMQNREHGERNTHSVPDVESGFYEEFLFDSSARATSASVIFGSGSGPVSSSVLLLSSPLFLLRFQPHHPSMNTLGQQQQQQHCPSLPASTSHSVHFILIAHALRGVEQEHNHDAAWSLEHRQGIDHQHEHSALGMTRVLCGRLPCLELSAYMRFIVPWRRTDVDMYGFDV</sequence>